<proteinExistence type="inferred from homology"/>
<keyword evidence="4" id="KW-1185">Reference proteome</keyword>
<feature type="non-terminal residue" evidence="3">
    <location>
        <position position="1"/>
    </location>
</feature>
<gene>
    <name evidence="3" type="ORF">AMECASPLE_035616</name>
</gene>
<dbReference type="InterPro" id="IPR051173">
    <property type="entry name" value="Ca_channel_alpha-2/delta"/>
</dbReference>
<dbReference type="Gene3D" id="3.40.50.410">
    <property type="entry name" value="von Willebrand factor, type A domain"/>
    <property type="match status" value="1"/>
</dbReference>
<accession>A0ABV0ZHA9</accession>
<dbReference type="Pfam" id="PF13519">
    <property type="entry name" value="VWA_2"/>
    <property type="match status" value="1"/>
</dbReference>
<comment type="caution">
    <text evidence="3">The sequence shown here is derived from an EMBL/GenBank/DDBJ whole genome shotgun (WGS) entry which is preliminary data.</text>
</comment>
<protein>
    <recommendedName>
        <fullName evidence="2">VWFA domain-containing protein</fullName>
    </recommendedName>
</protein>
<dbReference type="PANTHER" id="PTHR10166">
    <property type="entry name" value="VOLTAGE-DEPENDENT CALCIUM CHANNEL SUBUNIT ALPHA-2/DELTA-RELATED"/>
    <property type="match status" value="1"/>
</dbReference>
<comment type="similarity">
    <text evidence="1">Belongs to the calcium channel subunit alpha-2/delta family.</text>
</comment>
<evidence type="ECO:0000256" key="1">
    <source>
        <dbReference type="ARBA" id="ARBA00007060"/>
    </source>
</evidence>
<sequence length="242" mass="26852">DCKDSHNFFNFSFPGIQWIPDENGVVTFDCRNRNWYIQAATSPKDVIIVVDVSGSMKGLRLTIAKHTINTILDTLGENDFVNIIAYSDYVRYVEPCFKGILVQADLDNREGQQVQEGAPEIPVPSDIFWLILVYPNAFLGQTGYIVPPILGSAHGFIPVGSARETSKGSFRCPNHLNRLLLMRRSSGSTLISPRITELLTLSLWLSPATLWSKLILATYQSSARITADKATTHLSISLPTLP</sequence>
<dbReference type="InterPro" id="IPR036465">
    <property type="entry name" value="vWFA_dom_sf"/>
</dbReference>
<evidence type="ECO:0000313" key="4">
    <source>
        <dbReference type="Proteomes" id="UP001469553"/>
    </source>
</evidence>
<dbReference type="PANTHER" id="PTHR10166:SF59">
    <property type="entry name" value="VOLTAGE-DEPENDENT CALCIUM CHANNEL SUBUNIT ALPHA-2_DELTA-4"/>
    <property type="match status" value="1"/>
</dbReference>
<reference evidence="3 4" key="1">
    <citation type="submission" date="2021-06" db="EMBL/GenBank/DDBJ databases">
        <authorList>
            <person name="Palmer J.M."/>
        </authorList>
    </citation>
    <scope>NUCLEOTIDE SEQUENCE [LARGE SCALE GENOMIC DNA]</scope>
    <source>
        <strain evidence="3 4">AS_MEX2019</strain>
        <tissue evidence="3">Muscle</tissue>
    </source>
</reference>
<organism evidence="3 4">
    <name type="scientific">Ameca splendens</name>
    <dbReference type="NCBI Taxonomy" id="208324"/>
    <lineage>
        <taxon>Eukaryota</taxon>
        <taxon>Metazoa</taxon>
        <taxon>Chordata</taxon>
        <taxon>Craniata</taxon>
        <taxon>Vertebrata</taxon>
        <taxon>Euteleostomi</taxon>
        <taxon>Actinopterygii</taxon>
        <taxon>Neopterygii</taxon>
        <taxon>Teleostei</taxon>
        <taxon>Neoteleostei</taxon>
        <taxon>Acanthomorphata</taxon>
        <taxon>Ovalentaria</taxon>
        <taxon>Atherinomorphae</taxon>
        <taxon>Cyprinodontiformes</taxon>
        <taxon>Goodeidae</taxon>
        <taxon>Ameca</taxon>
    </lineage>
</organism>
<evidence type="ECO:0000313" key="3">
    <source>
        <dbReference type="EMBL" id="MEQ2305227.1"/>
    </source>
</evidence>
<dbReference type="PROSITE" id="PS50234">
    <property type="entry name" value="VWFA"/>
    <property type="match status" value="1"/>
</dbReference>
<evidence type="ECO:0000259" key="2">
    <source>
        <dbReference type="PROSITE" id="PS50234"/>
    </source>
</evidence>
<dbReference type="EMBL" id="JAHRIP010061783">
    <property type="protein sequence ID" value="MEQ2305227.1"/>
    <property type="molecule type" value="Genomic_DNA"/>
</dbReference>
<name>A0ABV0ZHA9_9TELE</name>
<dbReference type="SUPFAM" id="SSF53300">
    <property type="entry name" value="vWA-like"/>
    <property type="match status" value="1"/>
</dbReference>
<dbReference type="InterPro" id="IPR002035">
    <property type="entry name" value="VWF_A"/>
</dbReference>
<dbReference type="Proteomes" id="UP001469553">
    <property type="component" value="Unassembled WGS sequence"/>
</dbReference>
<feature type="domain" description="VWFA" evidence="2">
    <location>
        <begin position="45"/>
        <end position="91"/>
    </location>
</feature>